<evidence type="ECO:0000256" key="3">
    <source>
        <dbReference type="ARBA" id="ARBA00022844"/>
    </source>
</evidence>
<dbReference type="InterPro" id="IPR015954">
    <property type="entry name" value="Phage_RNA-type_capsid"/>
</dbReference>
<dbReference type="Gene3D" id="3.30.380.10">
    <property type="entry name" value="MS2 Viral Coat Protein"/>
    <property type="match status" value="1"/>
</dbReference>
<evidence type="ECO:0000313" key="4">
    <source>
        <dbReference type="EMBL" id="DAD50980.1"/>
    </source>
</evidence>
<dbReference type="Proteomes" id="UP000682472">
    <property type="component" value="Segment"/>
</dbReference>
<gene>
    <name evidence="4" type="primary">SRR6960509_8_2</name>
</gene>
<proteinExistence type="predicted"/>
<keyword evidence="3" id="KW-0946">Virion</keyword>
<name>A0A8S5L0M6_9VIRU</name>
<sequence length="130" mass="13679">MSQAAAITINDGQAAPVATTFNPESVTPGLSSFADRSSGIALAFRRLRISTSFAKGGKSVVNRAKLGIEIPVTQVVSGVTSVAYTLRANVDIILPDGSTDAQRKDLYAFLKNALAHALVQGAMRDLDPLY</sequence>
<keyword evidence="2 4" id="KW-0167">Capsid protein</keyword>
<dbReference type="GeneID" id="80398522"/>
<reference evidence="4" key="1">
    <citation type="submission" date="2020-09" db="EMBL/GenBank/DDBJ databases">
        <title>Leviviricetes taxonomy.</title>
        <authorList>
            <person name="Stockdale S.R."/>
            <person name="Callanan J."/>
            <person name="Adriaenssens E.M."/>
            <person name="Kuhn J.H."/>
            <person name="Rumnieks J."/>
            <person name="Shkoporov A."/>
            <person name="Draper L.A."/>
            <person name="Ross P."/>
            <person name="Hill C."/>
        </authorList>
    </citation>
    <scope>NUCLEOTIDE SEQUENCE</scope>
</reference>
<evidence type="ECO:0000256" key="1">
    <source>
        <dbReference type="ARBA" id="ARBA00004328"/>
    </source>
</evidence>
<accession>A0A8S5L0M6</accession>
<dbReference type="GO" id="GO:0019028">
    <property type="term" value="C:viral capsid"/>
    <property type="evidence" value="ECO:0007669"/>
    <property type="project" value="UniProtKB-KW"/>
</dbReference>
<dbReference type="EMBL" id="BK013682">
    <property type="protein sequence ID" value="DAD50980.1"/>
    <property type="molecule type" value="Genomic_RNA"/>
</dbReference>
<dbReference type="RefSeq" id="YP_010769490.1">
    <property type="nucleotide sequence ID" value="NC_073991.1"/>
</dbReference>
<keyword evidence="5" id="KW-1185">Reference proteome</keyword>
<dbReference type="KEGG" id="vg:80398522"/>
<evidence type="ECO:0000313" key="5">
    <source>
        <dbReference type="Proteomes" id="UP000682472"/>
    </source>
</evidence>
<protein>
    <submittedName>
        <fullName evidence="4">Coat protein</fullName>
    </submittedName>
</protein>
<comment type="subcellular location">
    <subcellularLocation>
        <location evidence="1">Virion</location>
    </subcellularLocation>
</comment>
<dbReference type="SUPFAM" id="SSF55405">
    <property type="entry name" value="RNA bacteriophage capsid protein"/>
    <property type="match status" value="1"/>
</dbReference>
<organism evidence="4 5">
    <name type="scientific">ssRNA phage SRR6960509_8</name>
    <dbReference type="NCBI Taxonomy" id="2786535"/>
    <lineage>
        <taxon>Viruses</taxon>
        <taxon>Riboviria</taxon>
        <taxon>Orthornavirae</taxon>
        <taxon>Lenarviricota</taxon>
        <taxon>Leviviricetes</taxon>
        <taxon>Norzivirales</taxon>
        <taxon>Fiersviridae</taxon>
        <taxon>Mahqeavirus</taxon>
        <taxon>Mahqeavirus limicola</taxon>
    </lineage>
</organism>
<evidence type="ECO:0000256" key="2">
    <source>
        <dbReference type="ARBA" id="ARBA00022561"/>
    </source>
</evidence>